<name>G7SG46_STRSU</name>
<protein>
    <submittedName>
        <fullName evidence="1">Uncharacterized protein</fullName>
    </submittedName>
</protein>
<sequence length="40" mass="4630">MDKEKGLSAASKQRILDALWKLYFTICPFQARHFGDTQSK</sequence>
<dbReference type="EMBL" id="CP002644">
    <property type="protein sequence ID" value="AER19666.1"/>
    <property type="molecule type" value="Genomic_DNA"/>
</dbReference>
<dbReference type="HOGENOM" id="CLU_3297448_0_0_9"/>
<evidence type="ECO:0000313" key="2">
    <source>
        <dbReference type="Proteomes" id="UP000008845"/>
    </source>
</evidence>
<dbReference type="PATRIC" id="fig|1004952.3.peg.1344"/>
<accession>G7SG46</accession>
<dbReference type="AlphaFoldDB" id="G7SG46"/>
<evidence type="ECO:0000313" key="1">
    <source>
        <dbReference type="EMBL" id="AER19666.1"/>
    </source>
</evidence>
<dbReference type="KEGG" id="ssk:SSUD12_1382"/>
<organism evidence="1 2">
    <name type="scientific">Streptococcus suis D12</name>
    <dbReference type="NCBI Taxonomy" id="1004952"/>
    <lineage>
        <taxon>Bacteria</taxon>
        <taxon>Bacillati</taxon>
        <taxon>Bacillota</taxon>
        <taxon>Bacilli</taxon>
        <taxon>Lactobacillales</taxon>
        <taxon>Streptococcaceae</taxon>
        <taxon>Streptococcus</taxon>
    </lineage>
</organism>
<proteinExistence type="predicted"/>
<gene>
    <name evidence="1" type="ORF">SSUD12_1382</name>
</gene>
<dbReference type="Proteomes" id="UP000008845">
    <property type="component" value="Chromosome"/>
</dbReference>
<reference evidence="1 2" key="1">
    <citation type="journal article" date="2011" name="BMC Genomics">
        <title>Comparative Genomic Analysis of Streptococcus suis reveals significant genomic diversity among different serotypes.</title>
        <authorList>
            <person name="Zhang A."/>
            <person name="Yang M."/>
            <person name="Hu P."/>
            <person name="Wu J."/>
            <person name="Chen B."/>
            <person name="Hua Y."/>
            <person name="Yu J."/>
            <person name="Chen H."/>
            <person name="Xiao J."/>
            <person name="Jin M."/>
        </authorList>
    </citation>
    <scope>NUCLEOTIDE SEQUENCE [LARGE SCALE GENOMIC DNA]</scope>
    <source>
        <strain evidence="1">D12</strain>
    </source>
</reference>